<proteinExistence type="predicted"/>
<dbReference type="InterPro" id="IPR014756">
    <property type="entry name" value="Ig_E-set"/>
</dbReference>
<feature type="non-terminal residue" evidence="2">
    <location>
        <position position="1"/>
    </location>
</feature>
<feature type="region of interest" description="Disordered" evidence="1">
    <location>
        <begin position="1"/>
        <end position="97"/>
    </location>
</feature>
<feature type="compositionally biased region" description="Basic residues" evidence="1">
    <location>
        <begin position="10"/>
        <end position="26"/>
    </location>
</feature>
<protein>
    <submittedName>
        <fullName evidence="2">Uncharacterized protein</fullName>
    </submittedName>
</protein>
<reference evidence="2 3" key="1">
    <citation type="submission" date="2018-11" db="EMBL/GenBank/DDBJ databases">
        <authorList>
            <consortium name="Pathogen Informatics"/>
        </authorList>
    </citation>
    <scope>NUCLEOTIDE SEQUENCE [LARGE SCALE GENOMIC DNA]</scope>
</reference>
<gene>
    <name evidence="2" type="ORF">SVUK_LOCUS7568</name>
</gene>
<accession>A0A3P7IHU6</accession>
<dbReference type="Gene3D" id="2.60.40.150">
    <property type="entry name" value="C2 domain"/>
    <property type="match status" value="1"/>
</dbReference>
<feature type="compositionally biased region" description="Basic and acidic residues" evidence="1">
    <location>
        <begin position="43"/>
        <end position="53"/>
    </location>
</feature>
<dbReference type="OrthoDB" id="5872570at2759"/>
<name>A0A3P7IHU6_STRVU</name>
<keyword evidence="3" id="KW-1185">Reference proteome</keyword>
<evidence type="ECO:0000313" key="2">
    <source>
        <dbReference type="EMBL" id="VDM72570.1"/>
    </source>
</evidence>
<dbReference type="Proteomes" id="UP000270094">
    <property type="component" value="Unassembled WGS sequence"/>
</dbReference>
<dbReference type="EMBL" id="UYYB01026034">
    <property type="protein sequence ID" value="VDM72570.1"/>
    <property type="molecule type" value="Genomic_DNA"/>
</dbReference>
<dbReference type="AlphaFoldDB" id="A0A3P7IHU6"/>
<evidence type="ECO:0000256" key="1">
    <source>
        <dbReference type="SAM" id="MobiDB-lite"/>
    </source>
</evidence>
<feature type="compositionally biased region" description="Basic and acidic residues" evidence="1">
    <location>
        <begin position="88"/>
        <end position="97"/>
    </location>
</feature>
<dbReference type="SUPFAM" id="SSF81296">
    <property type="entry name" value="E set domains"/>
    <property type="match status" value="1"/>
</dbReference>
<organism evidence="2 3">
    <name type="scientific">Strongylus vulgaris</name>
    <name type="common">Blood worm</name>
    <dbReference type="NCBI Taxonomy" id="40348"/>
    <lineage>
        <taxon>Eukaryota</taxon>
        <taxon>Metazoa</taxon>
        <taxon>Ecdysozoa</taxon>
        <taxon>Nematoda</taxon>
        <taxon>Chromadorea</taxon>
        <taxon>Rhabditida</taxon>
        <taxon>Rhabditina</taxon>
        <taxon>Rhabditomorpha</taxon>
        <taxon>Strongyloidea</taxon>
        <taxon>Strongylidae</taxon>
        <taxon>Strongylus</taxon>
    </lineage>
</organism>
<dbReference type="InterPro" id="IPR035892">
    <property type="entry name" value="C2_domain_sf"/>
</dbReference>
<sequence length="153" mass="17618">KRKPWEKNKPQKKKGGARKKNQKQTIKKVGGISQNPAPICVEGEDKKENKPDKEEDDEEDDASLSSSGLPPKFDEEESDVDDEWTDSSPKKVTFDAKSHKTHLVHSPYFPSEKYEWWWLVLTMLDKKQRRLVCPTVSCKTLVDKQTVSFLSDL</sequence>
<evidence type="ECO:0000313" key="3">
    <source>
        <dbReference type="Proteomes" id="UP000270094"/>
    </source>
</evidence>
<feature type="compositionally biased region" description="Acidic residues" evidence="1">
    <location>
        <begin position="74"/>
        <end position="85"/>
    </location>
</feature>